<feature type="compositionally biased region" description="Pro residues" evidence="1">
    <location>
        <begin position="202"/>
        <end position="211"/>
    </location>
</feature>
<evidence type="ECO:0000256" key="1">
    <source>
        <dbReference type="SAM" id="MobiDB-lite"/>
    </source>
</evidence>
<sequence length="211" mass="22638">MTTWNFRVMLNRVPSDEETDTLYEAGLDDCAVAGDPDGGVYLMCEREGESLLEVITSVLIQIGSVDKLWAVGVGQGDAVTLGDAARRHGGRTQASFRQLASGQRGPGGFPEPLIEADNVSLYSWAEISEWLITKMGDNVPETNRDVTLADAAVKLACRASVVHRAPQVRDLFDVASRPTLVEAKVEPKVEAKVEPTAAQGEPAPPKPKVPA</sequence>
<reference evidence="3" key="1">
    <citation type="journal article" date="2019" name="Int. J. Syst. Evol. Microbiol.">
        <title>The Global Catalogue of Microorganisms (GCM) 10K type strain sequencing project: providing services to taxonomists for standard genome sequencing and annotation.</title>
        <authorList>
            <consortium name="The Broad Institute Genomics Platform"/>
            <consortium name="The Broad Institute Genome Sequencing Center for Infectious Disease"/>
            <person name="Wu L."/>
            <person name="Ma J."/>
        </authorList>
    </citation>
    <scope>NUCLEOTIDE SEQUENCE [LARGE SCALE GENOMIC DNA]</scope>
    <source>
        <strain evidence="3">CGMCC 1.15399</strain>
    </source>
</reference>
<dbReference type="RefSeq" id="WP_378620113.1">
    <property type="nucleotide sequence ID" value="NZ_JBHUCM010000007.1"/>
</dbReference>
<gene>
    <name evidence="2" type="ORF">ACFSJ0_07280</name>
</gene>
<organism evidence="2 3">
    <name type="scientific">Nonomuraea guangzhouensis</name>
    <dbReference type="NCBI Taxonomy" id="1291555"/>
    <lineage>
        <taxon>Bacteria</taxon>
        <taxon>Bacillati</taxon>
        <taxon>Actinomycetota</taxon>
        <taxon>Actinomycetes</taxon>
        <taxon>Streptosporangiales</taxon>
        <taxon>Streptosporangiaceae</taxon>
        <taxon>Nonomuraea</taxon>
    </lineage>
</organism>
<evidence type="ECO:0000313" key="2">
    <source>
        <dbReference type="EMBL" id="MFD1536828.1"/>
    </source>
</evidence>
<comment type="caution">
    <text evidence="2">The sequence shown here is derived from an EMBL/GenBank/DDBJ whole genome shotgun (WGS) entry which is preliminary data.</text>
</comment>
<evidence type="ECO:0000313" key="3">
    <source>
        <dbReference type="Proteomes" id="UP001597097"/>
    </source>
</evidence>
<dbReference type="Proteomes" id="UP001597097">
    <property type="component" value="Unassembled WGS sequence"/>
</dbReference>
<protein>
    <recommendedName>
        <fullName evidence="4">DNA-binding protein</fullName>
    </recommendedName>
</protein>
<keyword evidence="3" id="KW-1185">Reference proteome</keyword>
<accession>A0ABW4G2B7</accession>
<evidence type="ECO:0008006" key="4">
    <source>
        <dbReference type="Google" id="ProtNLM"/>
    </source>
</evidence>
<feature type="region of interest" description="Disordered" evidence="1">
    <location>
        <begin position="190"/>
        <end position="211"/>
    </location>
</feature>
<proteinExistence type="predicted"/>
<name>A0ABW4G2B7_9ACTN</name>
<feature type="non-terminal residue" evidence="2">
    <location>
        <position position="211"/>
    </location>
</feature>
<dbReference type="EMBL" id="JBHUCM010000007">
    <property type="protein sequence ID" value="MFD1536828.1"/>
    <property type="molecule type" value="Genomic_DNA"/>
</dbReference>